<proteinExistence type="predicted"/>
<dbReference type="GO" id="GO:0018169">
    <property type="term" value="F:ribosomal S6-glutamic acid ligase activity"/>
    <property type="evidence" value="ECO:0007669"/>
    <property type="project" value="TreeGrafter"/>
</dbReference>
<protein>
    <submittedName>
        <fullName evidence="3">Alpha-L-glutamate ligase</fullName>
    </submittedName>
</protein>
<dbReference type="EMBL" id="KT997882">
    <property type="protein sequence ID" value="ANO58402.1"/>
    <property type="molecule type" value="Genomic_DNA"/>
</dbReference>
<reference evidence="3" key="1">
    <citation type="submission" date="2015-11" db="EMBL/GenBank/DDBJ databases">
        <title>Genomes of Abundant and Widespread Viruses from the Deep Ocean.</title>
        <authorList>
            <person name="Mizuno C.M."/>
            <person name="Ghai R."/>
            <person name="Saghai A."/>
            <person name="Lopez-Garcia P."/>
            <person name="Rodriguez-Valera F."/>
        </authorList>
    </citation>
    <scope>NUCLEOTIDE SEQUENCE</scope>
</reference>
<dbReference type="Pfam" id="PF08443">
    <property type="entry name" value="RimK"/>
    <property type="match status" value="1"/>
</dbReference>
<keyword evidence="1" id="KW-0067">ATP-binding</keyword>
<dbReference type="InterPro" id="IPR011761">
    <property type="entry name" value="ATP-grasp"/>
</dbReference>
<feature type="domain" description="ATP-grasp" evidence="2">
    <location>
        <begin position="101"/>
        <end position="312"/>
    </location>
</feature>
<dbReference type="AlphaFoldDB" id="A0A1B0Z219"/>
<keyword evidence="1" id="KW-0547">Nucleotide-binding</keyword>
<dbReference type="Gene3D" id="3.30.470.20">
    <property type="entry name" value="ATP-grasp fold, B domain"/>
    <property type="match status" value="1"/>
</dbReference>
<dbReference type="PANTHER" id="PTHR21621:SF0">
    <property type="entry name" value="BETA-CITRYLGLUTAMATE SYNTHASE B-RELATED"/>
    <property type="match status" value="1"/>
</dbReference>
<dbReference type="GO" id="GO:0009432">
    <property type="term" value="P:SOS response"/>
    <property type="evidence" value="ECO:0007669"/>
    <property type="project" value="TreeGrafter"/>
</dbReference>
<evidence type="ECO:0000259" key="2">
    <source>
        <dbReference type="PROSITE" id="PS50975"/>
    </source>
</evidence>
<evidence type="ECO:0000256" key="1">
    <source>
        <dbReference type="PROSITE-ProRule" id="PRU00409"/>
    </source>
</evidence>
<name>A0A1B0Z219_9PROT</name>
<keyword evidence="3" id="KW-0436">Ligase</keyword>
<dbReference type="InterPro" id="IPR013651">
    <property type="entry name" value="ATP-grasp_RimK-type"/>
</dbReference>
<dbReference type="SUPFAM" id="SSF56059">
    <property type="entry name" value="Glutathione synthetase ATP-binding domain-like"/>
    <property type="match status" value="1"/>
</dbReference>
<dbReference type="PANTHER" id="PTHR21621">
    <property type="entry name" value="RIBOSOMAL PROTEIN S6 MODIFICATION PROTEIN"/>
    <property type="match status" value="1"/>
</dbReference>
<dbReference type="GO" id="GO:0005737">
    <property type="term" value="C:cytoplasm"/>
    <property type="evidence" value="ECO:0007669"/>
    <property type="project" value="TreeGrafter"/>
</dbReference>
<evidence type="ECO:0000313" key="3">
    <source>
        <dbReference type="EMBL" id="ANO58233.1"/>
    </source>
</evidence>
<dbReference type="GO" id="GO:0005524">
    <property type="term" value="F:ATP binding"/>
    <property type="evidence" value="ECO:0007669"/>
    <property type="project" value="UniProtKB-UniRule"/>
</dbReference>
<organism evidence="3">
    <name type="scientific">uncultured Alphaproteobacteria bacterium</name>
    <dbReference type="NCBI Taxonomy" id="91750"/>
    <lineage>
        <taxon>Bacteria</taxon>
        <taxon>Pseudomonadati</taxon>
        <taxon>Pseudomonadota</taxon>
        <taxon>Alphaproteobacteria</taxon>
        <taxon>environmental samples</taxon>
    </lineage>
</organism>
<dbReference type="GO" id="GO:0046872">
    <property type="term" value="F:metal ion binding"/>
    <property type="evidence" value="ECO:0007669"/>
    <property type="project" value="InterPro"/>
</dbReference>
<dbReference type="PROSITE" id="PS50975">
    <property type="entry name" value="ATP_GRASP"/>
    <property type="match status" value="1"/>
</dbReference>
<dbReference type="EMBL" id="KT997802">
    <property type="protein sequence ID" value="ANO58233.1"/>
    <property type="molecule type" value="Genomic_DNA"/>
</dbReference>
<sequence length="322" mass="37094">MKNKIYIIHENDEWVEPLRKELNNINAPFEEWHLGKRNIDHLDKPPQGVFYNRMSASSHTRGHRYAPEYTGVVLNWLEKNNRRVINNSRALSLEISKSLQYKELENLEIKTPKTIYCNSKESILKSANVFRKPFITKHNRGGKGLGVKLFNNKKELDSYVSSKNFEPSIDGITLLQEYINAKPKIITRVEFVNSKFLYAVEVDASDGFELCPACPEDQIDEPETQFFGEYCPTIGNKFRIIKNYKRNALIEKYEKFVSTNGIEIAGIEYVVDQSGKTYTYDVNTNTNYNSQAEKSSKIKGMKLIAEFLKKELLALSNIKVVA</sequence>
<accession>A0A1B0Z219</accession>